<evidence type="ECO:0000256" key="1">
    <source>
        <dbReference type="SAM" id="Phobius"/>
    </source>
</evidence>
<dbReference type="RefSeq" id="WP_238142715.1">
    <property type="nucleotide sequence ID" value="NZ_BSDW01000001.1"/>
</dbReference>
<organism evidence="2">
    <name type="scientific">Tepidanaerobacter syntrophicus</name>
    <dbReference type="NCBI Taxonomy" id="224999"/>
    <lineage>
        <taxon>Bacteria</taxon>
        <taxon>Bacillati</taxon>
        <taxon>Bacillota</taxon>
        <taxon>Clostridia</taxon>
        <taxon>Thermosediminibacterales</taxon>
        <taxon>Tepidanaerobacteraceae</taxon>
        <taxon>Tepidanaerobacter</taxon>
    </lineage>
</organism>
<keyword evidence="3" id="KW-1185">Reference proteome</keyword>
<dbReference type="AlphaFoldDB" id="A0A0U9HGV9"/>
<evidence type="ECO:0000313" key="2">
    <source>
        <dbReference type="EMBL" id="GAQ26114.1"/>
    </source>
</evidence>
<feature type="transmembrane region" description="Helical" evidence="1">
    <location>
        <begin position="15"/>
        <end position="36"/>
    </location>
</feature>
<proteinExistence type="predicted"/>
<dbReference type="Proteomes" id="UP000062160">
    <property type="component" value="Unassembled WGS sequence"/>
</dbReference>
<dbReference type="EMBL" id="DF977003">
    <property type="protein sequence ID" value="GAQ26114.1"/>
    <property type="molecule type" value="Genomic_DNA"/>
</dbReference>
<accession>A0A0U9HGV9</accession>
<sequence length="126" mass="14487">MIKYLQESNEKGSTLIEIIVAVTLLSLMTIPFCGLFSQSVKSNRRTEEMMLATALAQDTIEELKSFSFEELLKKLTYQQKDIVKLDNYSFARSIKYLVKNENLLMITVTIKGDNQEVEVATYRGKY</sequence>
<reference evidence="2" key="1">
    <citation type="journal article" date="2016" name="Genome Announc.">
        <title>Draft Genome Sequence of the Syntrophic Lactate-Degrading Bacterium Tepidanaerobacter syntrophicus JLT.</title>
        <authorList>
            <person name="Matsuura N."/>
            <person name="Ohashi A."/>
            <person name="Tourlousse D.M."/>
            <person name="Sekiguchi Y."/>
        </authorList>
    </citation>
    <scope>NUCLEOTIDE SEQUENCE [LARGE SCALE GENOMIC DNA]</scope>
    <source>
        <strain evidence="2">JL</strain>
    </source>
</reference>
<keyword evidence="1" id="KW-1133">Transmembrane helix</keyword>
<gene>
    <name evidence="2" type="ORF">TSYNT_9373</name>
</gene>
<dbReference type="STRING" id="224999.GCA_001485475_02153"/>
<protein>
    <recommendedName>
        <fullName evidence="4">Prepilin-type N-terminal cleavage/methylation domain-containing protein</fullName>
    </recommendedName>
</protein>
<name>A0A0U9HGV9_9FIRM</name>
<keyword evidence="1" id="KW-0472">Membrane</keyword>
<evidence type="ECO:0008006" key="4">
    <source>
        <dbReference type="Google" id="ProtNLM"/>
    </source>
</evidence>
<keyword evidence="1" id="KW-0812">Transmembrane</keyword>
<evidence type="ECO:0000313" key="3">
    <source>
        <dbReference type="Proteomes" id="UP000062160"/>
    </source>
</evidence>